<sequence>MSSTIEQVQAHFGHRDLYKVLNVKKTATESELKTAYRKKALKYHPDKNPDDSEATEKFQLLCTIHAVLSNAESRAVYDETGEIDSEASSNSQSFDDWVAYWRAIFPPVTEKDITSFEATYRGSDEEANDVLQAYEKYKGKWQSILDVVMLSRDEDVDRFSDIIEAAIDDGKVPLFPAFKKKPVVKKSTAKKAAAEAKAAEDLIAQIRGKNGPSAMAKRGSDFGSLLAKFEDKYSDASSKQPRRNKSKANAEPSEEEFLAAQRRLAKKQQK</sequence>
<dbReference type="InterPro" id="IPR056453">
    <property type="entry name" value="HTH_DNAJC9"/>
</dbReference>
<dbReference type="AlphaFoldDB" id="A0A485LC64"/>
<feature type="domain" description="J" evidence="2">
    <location>
        <begin position="16"/>
        <end position="81"/>
    </location>
</feature>
<organism evidence="4 5">
    <name type="scientific">Aphanomyces stellatus</name>
    <dbReference type="NCBI Taxonomy" id="120398"/>
    <lineage>
        <taxon>Eukaryota</taxon>
        <taxon>Sar</taxon>
        <taxon>Stramenopiles</taxon>
        <taxon>Oomycota</taxon>
        <taxon>Saprolegniomycetes</taxon>
        <taxon>Saprolegniales</taxon>
        <taxon>Verrucalvaceae</taxon>
        <taxon>Aphanomyces</taxon>
    </lineage>
</organism>
<dbReference type="SUPFAM" id="SSF46565">
    <property type="entry name" value="Chaperone J-domain"/>
    <property type="match status" value="1"/>
</dbReference>
<evidence type="ECO:0000313" key="5">
    <source>
        <dbReference type="Proteomes" id="UP000332933"/>
    </source>
</evidence>
<dbReference type="InterPro" id="IPR001623">
    <property type="entry name" value="DnaJ_domain"/>
</dbReference>
<dbReference type="GO" id="GO:0005737">
    <property type="term" value="C:cytoplasm"/>
    <property type="evidence" value="ECO:0007669"/>
    <property type="project" value="TreeGrafter"/>
</dbReference>
<dbReference type="GO" id="GO:0005634">
    <property type="term" value="C:nucleus"/>
    <property type="evidence" value="ECO:0007669"/>
    <property type="project" value="TreeGrafter"/>
</dbReference>
<protein>
    <submittedName>
        <fullName evidence="4">Aste57867_19189 protein</fullName>
    </submittedName>
</protein>
<dbReference type="Pfam" id="PF00226">
    <property type="entry name" value="DnaJ"/>
    <property type="match status" value="1"/>
</dbReference>
<dbReference type="Gene3D" id="1.10.287.110">
    <property type="entry name" value="DnaJ domain"/>
    <property type="match status" value="1"/>
</dbReference>
<dbReference type="InterPro" id="IPR018253">
    <property type="entry name" value="DnaJ_domain_CS"/>
</dbReference>
<dbReference type="EMBL" id="CAADRA010006480">
    <property type="protein sequence ID" value="VFT95911.1"/>
    <property type="molecule type" value="Genomic_DNA"/>
</dbReference>
<dbReference type="PROSITE" id="PS00636">
    <property type="entry name" value="DNAJ_1"/>
    <property type="match status" value="1"/>
</dbReference>
<dbReference type="Proteomes" id="UP000332933">
    <property type="component" value="Unassembled WGS sequence"/>
</dbReference>
<reference evidence="4 5" key="1">
    <citation type="submission" date="2019-03" db="EMBL/GenBank/DDBJ databases">
        <authorList>
            <person name="Gaulin E."/>
            <person name="Dumas B."/>
        </authorList>
    </citation>
    <scope>NUCLEOTIDE SEQUENCE [LARGE SCALE GENOMIC DNA]</scope>
    <source>
        <strain evidence="4">CBS 568.67</strain>
    </source>
</reference>
<dbReference type="Pfam" id="PF23302">
    <property type="entry name" value="HTH_DNAJC9"/>
    <property type="match status" value="1"/>
</dbReference>
<dbReference type="OrthoDB" id="110024at2759"/>
<dbReference type="PANTHER" id="PTHR44144:SF1">
    <property type="entry name" value="DNAJ HOMOLOG SUBFAMILY C MEMBER 9"/>
    <property type="match status" value="1"/>
</dbReference>
<dbReference type="PRINTS" id="PR00625">
    <property type="entry name" value="JDOMAIN"/>
</dbReference>
<proteinExistence type="predicted"/>
<feature type="region of interest" description="Disordered" evidence="1">
    <location>
        <begin position="232"/>
        <end position="270"/>
    </location>
</feature>
<dbReference type="EMBL" id="VJMH01006459">
    <property type="protein sequence ID" value="KAF0689363.1"/>
    <property type="molecule type" value="Genomic_DNA"/>
</dbReference>
<dbReference type="PANTHER" id="PTHR44144">
    <property type="entry name" value="DNAJ HOMOLOG SUBFAMILY C MEMBER 9"/>
    <property type="match status" value="1"/>
</dbReference>
<name>A0A485LC64_9STRA</name>
<dbReference type="InterPro" id="IPR036869">
    <property type="entry name" value="J_dom_sf"/>
</dbReference>
<dbReference type="InterPro" id="IPR052594">
    <property type="entry name" value="J_domain-containing_protein"/>
</dbReference>
<dbReference type="PROSITE" id="PS50076">
    <property type="entry name" value="DNAJ_2"/>
    <property type="match status" value="1"/>
</dbReference>
<dbReference type="CDD" id="cd06257">
    <property type="entry name" value="DnaJ"/>
    <property type="match status" value="1"/>
</dbReference>
<dbReference type="GO" id="GO:0031072">
    <property type="term" value="F:heat shock protein binding"/>
    <property type="evidence" value="ECO:0007669"/>
    <property type="project" value="TreeGrafter"/>
</dbReference>
<evidence type="ECO:0000259" key="2">
    <source>
        <dbReference type="PROSITE" id="PS50076"/>
    </source>
</evidence>
<dbReference type="SMART" id="SM00271">
    <property type="entry name" value="DnaJ"/>
    <property type="match status" value="1"/>
</dbReference>
<evidence type="ECO:0000313" key="4">
    <source>
        <dbReference type="EMBL" id="VFT95911.1"/>
    </source>
</evidence>
<accession>A0A485LC64</accession>
<gene>
    <name evidence="4" type="primary">Aste57867_19189</name>
    <name evidence="3" type="ORF">As57867_019125</name>
    <name evidence="4" type="ORF">ASTE57867_19189</name>
</gene>
<reference evidence="3" key="2">
    <citation type="submission" date="2019-06" db="EMBL/GenBank/DDBJ databases">
        <title>Genomics analysis of Aphanomyces spp. identifies a new class of oomycete effector associated with host adaptation.</title>
        <authorList>
            <person name="Gaulin E."/>
        </authorList>
    </citation>
    <scope>NUCLEOTIDE SEQUENCE</scope>
    <source>
        <strain evidence="3">CBS 578.67</strain>
    </source>
</reference>
<evidence type="ECO:0000313" key="3">
    <source>
        <dbReference type="EMBL" id="KAF0689363.1"/>
    </source>
</evidence>
<keyword evidence="5" id="KW-1185">Reference proteome</keyword>
<evidence type="ECO:0000256" key="1">
    <source>
        <dbReference type="SAM" id="MobiDB-lite"/>
    </source>
</evidence>